<evidence type="ECO:0000256" key="3">
    <source>
        <dbReference type="ARBA" id="ARBA00022833"/>
    </source>
</evidence>
<dbReference type="InterPro" id="IPR051435">
    <property type="entry name" value="RING_finger_E3_ubiq-ligases"/>
</dbReference>
<keyword evidence="6" id="KW-0472">Membrane</keyword>
<evidence type="ECO:0000313" key="9">
    <source>
        <dbReference type="Proteomes" id="UP000694545"/>
    </source>
</evidence>
<dbReference type="Proteomes" id="UP000694545">
    <property type="component" value="Unplaced"/>
</dbReference>
<evidence type="ECO:0000256" key="5">
    <source>
        <dbReference type="SAM" id="MobiDB-lite"/>
    </source>
</evidence>
<organism evidence="8 9">
    <name type="scientific">Varanus komodoensis</name>
    <name type="common">Komodo dragon</name>
    <dbReference type="NCBI Taxonomy" id="61221"/>
    <lineage>
        <taxon>Eukaryota</taxon>
        <taxon>Metazoa</taxon>
        <taxon>Chordata</taxon>
        <taxon>Craniata</taxon>
        <taxon>Vertebrata</taxon>
        <taxon>Euteleostomi</taxon>
        <taxon>Lepidosauria</taxon>
        <taxon>Squamata</taxon>
        <taxon>Bifurcata</taxon>
        <taxon>Unidentata</taxon>
        <taxon>Episquamata</taxon>
        <taxon>Toxicofera</taxon>
        <taxon>Anguimorpha</taxon>
        <taxon>Paleoanguimorpha</taxon>
        <taxon>Varanoidea</taxon>
        <taxon>Varanidae</taxon>
        <taxon>Varanus</taxon>
    </lineage>
</organism>
<feature type="transmembrane region" description="Helical" evidence="6">
    <location>
        <begin position="155"/>
        <end position="174"/>
    </location>
</feature>
<dbReference type="SMART" id="SM00184">
    <property type="entry name" value="RING"/>
    <property type="match status" value="1"/>
</dbReference>
<dbReference type="PROSITE" id="PS50089">
    <property type="entry name" value="ZF_RING_2"/>
    <property type="match status" value="1"/>
</dbReference>
<dbReference type="PROSITE" id="PS00518">
    <property type="entry name" value="ZF_RING_1"/>
    <property type="match status" value="1"/>
</dbReference>
<dbReference type="PANTHER" id="PTHR22791">
    <property type="entry name" value="RING-TYPE DOMAIN-CONTAINING PROTEIN"/>
    <property type="match status" value="1"/>
</dbReference>
<dbReference type="GO" id="GO:0061630">
    <property type="term" value="F:ubiquitin protein ligase activity"/>
    <property type="evidence" value="ECO:0007669"/>
    <property type="project" value="TreeGrafter"/>
</dbReference>
<reference evidence="8" key="1">
    <citation type="submission" date="2025-08" db="UniProtKB">
        <authorList>
            <consortium name="Ensembl"/>
        </authorList>
    </citation>
    <scope>IDENTIFICATION</scope>
</reference>
<keyword evidence="9" id="KW-1185">Reference proteome</keyword>
<evidence type="ECO:0000256" key="4">
    <source>
        <dbReference type="PROSITE-ProRule" id="PRU00175"/>
    </source>
</evidence>
<keyword evidence="6" id="KW-0812">Transmembrane</keyword>
<dbReference type="InterPro" id="IPR013083">
    <property type="entry name" value="Znf_RING/FYVE/PHD"/>
</dbReference>
<protein>
    <recommendedName>
        <fullName evidence="7">RING-type domain-containing protein</fullName>
    </recommendedName>
</protein>
<keyword evidence="6" id="KW-1133">Transmembrane helix</keyword>
<evidence type="ECO:0000256" key="1">
    <source>
        <dbReference type="ARBA" id="ARBA00022723"/>
    </source>
</evidence>
<dbReference type="InterPro" id="IPR001841">
    <property type="entry name" value="Znf_RING"/>
</dbReference>
<feature type="region of interest" description="Disordered" evidence="5">
    <location>
        <begin position="1"/>
        <end position="32"/>
    </location>
</feature>
<dbReference type="AlphaFoldDB" id="A0A8D2KXB1"/>
<evidence type="ECO:0000313" key="8">
    <source>
        <dbReference type="Ensembl" id="ENSVKKP00000013609.1"/>
    </source>
</evidence>
<dbReference type="GO" id="GO:0016567">
    <property type="term" value="P:protein ubiquitination"/>
    <property type="evidence" value="ECO:0007669"/>
    <property type="project" value="TreeGrafter"/>
</dbReference>
<accession>A0A8D2KXB1</accession>
<feature type="compositionally biased region" description="Polar residues" evidence="5">
    <location>
        <begin position="22"/>
        <end position="32"/>
    </location>
</feature>
<dbReference type="Pfam" id="PF14634">
    <property type="entry name" value="zf-RING_5"/>
    <property type="match status" value="1"/>
</dbReference>
<evidence type="ECO:0000256" key="2">
    <source>
        <dbReference type="ARBA" id="ARBA00022771"/>
    </source>
</evidence>
<evidence type="ECO:0000259" key="7">
    <source>
        <dbReference type="PROSITE" id="PS50089"/>
    </source>
</evidence>
<dbReference type="OMA" id="EVQLCPQ"/>
<keyword evidence="2 4" id="KW-0863">Zinc-finger</keyword>
<feature type="transmembrane region" description="Helical" evidence="6">
    <location>
        <begin position="180"/>
        <end position="198"/>
    </location>
</feature>
<keyword evidence="3" id="KW-0862">Zinc</keyword>
<dbReference type="SUPFAM" id="SSF57850">
    <property type="entry name" value="RING/U-box"/>
    <property type="match status" value="1"/>
</dbReference>
<name>A0A8D2KXB1_VARKO</name>
<proteinExistence type="predicted"/>
<feature type="domain" description="RING-type" evidence="7">
    <location>
        <begin position="38"/>
        <end position="84"/>
    </location>
</feature>
<dbReference type="Gene3D" id="3.30.40.10">
    <property type="entry name" value="Zinc/RING finger domain, C3HC4 (zinc finger)"/>
    <property type="match status" value="1"/>
</dbReference>
<sequence length="225" mass="23970">VCSAPPLSASVAPDGSVVPAQQAGSPGPSESWTADEDCLICVNHYSLSRLPKVLSCQHVFCAVCLKLLLHNEDQAWRISCPICRKDTTVFGGLVSTLPTPEEAFWHLPASPGLGGEATFFPDHLTAALPAHGIFYIRQDDESGGGSNNRVAARRLLFLVLLLVSLVILALPFLYTGLLKWALCIVVGWGAAMALVLCWSPKWQCGCTGVWCSPGPKTAGHVLPPV</sequence>
<dbReference type="PANTHER" id="PTHR22791:SF28">
    <property type="entry name" value="E3 UBIQUITIN-PROTEIN LIGASE RNF186"/>
    <property type="match status" value="1"/>
</dbReference>
<dbReference type="InterPro" id="IPR017907">
    <property type="entry name" value="Znf_RING_CS"/>
</dbReference>
<dbReference type="GO" id="GO:0008270">
    <property type="term" value="F:zinc ion binding"/>
    <property type="evidence" value="ECO:0007669"/>
    <property type="project" value="UniProtKB-KW"/>
</dbReference>
<reference evidence="8" key="2">
    <citation type="submission" date="2025-09" db="UniProtKB">
        <authorList>
            <consortium name="Ensembl"/>
        </authorList>
    </citation>
    <scope>IDENTIFICATION</scope>
</reference>
<evidence type="ECO:0000256" key="6">
    <source>
        <dbReference type="SAM" id="Phobius"/>
    </source>
</evidence>
<keyword evidence="1" id="KW-0479">Metal-binding</keyword>
<dbReference type="Ensembl" id="ENSVKKT00000013936.1">
    <property type="protein sequence ID" value="ENSVKKP00000013609.1"/>
    <property type="gene ID" value="ENSVKKG00000009388.1"/>
</dbReference>